<dbReference type="AlphaFoldDB" id="A0A1H3NU01"/>
<dbReference type="InterPro" id="IPR036890">
    <property type="entry name" value="HATPase_C_sf"/>
</dbReference>
<dbReference type="InterPro" id="IPR011102">
    <property type="entry name" value="Sig_transdc_His_kinase_HWE"/>
</dbReference>
<feature type="domain" description="Signal transduction histidine kinase HWE region" evidence="10">
    <location>
        <begin position="186"/>
        <end position="276"/>
    </location>
</feature>
<dbReference type="RefSeq" id="WP_089886339.1">
    <property type="nucleotide sequence ID" value="NZ_FNPF01000031.1"/>
</dbReference>
<keyword evidence="4" id="KW-0808">Transferase</keyword>
<evidence type="ECO:0000256" key="7">
    <source>
        <dbReference type="ARBA" id="ARBA00022840"/>
    </source>
</evidence>
<keyword evidence="3" id="KW-0597">Phosphoprotein</keyword>
<accession>A0A1H3NU01</accession>
<comment type="catalytic activity">
    <reaction evidence="1">
        <text>ATP + protein L-histidine = ADP + protein N-phospho-L-histidine.</text>
        <dbReference type="EC" id="2.7.13.3"/>
    </reaction>
</comment>
<dbReference type="SUPFAM" id="SSF55874">
    <property type="entry name" value="ATPase domain of HSP90 chaperone/DNA topoisomerase II/histidine kinase"/>
    <property type="match status" value="1"/>
</dbReference>
<dbReference type="STRING" id="321339.SAMN05444340_1319"/>
<dbReference type="SMART" id="SM00065">
    <property type="entry name" value="GAF"/>
    <property type="match status" value="1"/>
</dbReference>
<gene>
    <name evidence="11" type="ORF">SAMN05444340_1319</name>
</gene>
<dbReference type="PANTHER" id="PTHR41523:SF8">
    <property type="entry name" value="ETHYLENE RESPONSE SENSOR PROTEIN"/>
    <property type="match status" value="1"/>
</dbReference>
<dbReference type="SMART" id="SM00387">
    <property type="entry name" value="HATPase_c"/>
    <property type="match status" value="1"/>
</dbReference>
<evidence type="ECO:0000256" key="3">
    <source>
        <dbReference type="ARBA" id="ARBA00022553"/>
    </source>
</evidence>
<evidence type="ECO:0000313" key="11">
    <source>
        <dbReference type="EMBL" id="SDY92288.1"/>
    </source>
</evidence>
<keyword evidence="12" id="KW-1185">Reference proteome</keyword>
<dbReference type="Pfam" id="PF01590">
    <property type="entry name" value="GAF"/>
    <property type="match status" value="1"/>
</dbReference>
<organism evidence="11 12">
    <name type="scientific">Citreimonas salinaria</name>
    <dbReference type="NCBI Taxonomy" id="321339"/>
    <lineage>
        <taxon>Bacteria</taxon>
        <taxon>Pseudomonadati</taxon>
        <taxon>Pseudomonadota</taxon>
        <taxon>Alphaproteobacteria</taxon>
        <taxon>Rhodobacterales</taxon>
        <taxon>Roseobacteraceae</taxon>
        <taxon>Citreimonas</taxon>
    </lineage>
</organism>
<evidence type="ECO:0000256" key="6">
    <source>
        <dbReference type="ARBA" id="ARBA00022777"/>
    </source>
</evidence>
<evidence type="ECO:0000256" key="4">
    <source>
        <dbReference type="ARBA" id="ARBA00022679"/>
    </source>
</evidence>
<evidence type="ECO:0000259" key="8">
    <source>
        <dbReference type="SMART" id="SM00065"/>
    </source>
</evidence>
<dbReference type="EMBL" id="FNPF01000031">
    <property type="protein sequence ID" value="SDY92288.1"/>
    <property type="molecule type" value="Genomic_DNA"/>
</dbReference>
<dbReference type="Pfam" id="PF02518">
    <property type="entry name" value="HATPase_c"/>
    <property type="match status" value="1"/>
</dbReference>
<dbReference type="Pfam" id="PF07568">
    <property type="entry name" value="HisKA_2"/>
    <property type="match status" value="1"/>
</dbReference>
<dbReference type="Gene3D" id="3.30.565.10">
    <property type="entry name" value="Histidine kinase-like ATPase, C-terminal domain"/>
    <property type="match status" value="1"/>
</dbReference>
<dbReference type="GO" id="GO:0005524">
    <property type="term" value="F:ATP binding"/>
    <property type="evidence" value="ECO:0007669"/>
    <property type="project" value="UniProtKB-KW"/>
</dbReference>
<feature type="domain" description="Histidine kinase/HSP90-like ATPase" evidence="9">
    <location>
        <begin position="282"/>
        <end position="380"/>
    </location>
</feature>
<evidence type="ECO:0000259" key="10">
    <source>
        <dbReference type="SMART" id="SM00911"/>
    </source>
</evidence>
<evidence type="ECO:0000256" key="1">
    <source>
        <dbReference type="ARBA" id="ARBA00000085"/>
    </source>
</evidence>
<dbReference type="SUPFAM" id="SSF55781">
    <property type="entry name" value="GAF domain-like"/>
    <property type="match status" value="1"/>
</dbReference>
<protein>
    <recommendedName>
        <fullName evidence="2">histidine kinase</fullName>
        <ecNumber evidence="2">2.7.13.3</ecNumber>
    </recommendedName>
</protein>
<dbReference type="PANTHER" id="PTHR41523">
    <property type="entry name" value="TWO-COMPONENT SYSTEM SENSOR PROTEIN"/>
    <property type="match status" value="1"/>
</dbReference>
<evidence type="ECO:0000256" key="2">
    <source>
        <dbReference type="ARBA" id="ARBA00012438"/>
    </source>
</evidence>
<dbReference type="Gene3D" id="3.30.450.40">
    <property type="match status" value="1"/>
</dbReference>
<dbReference type="SMART" id="SM00911">
    <property type="entry name" value="HWE_HK"/>
    <property type="match status" value="1"/>
</dbReference>
<reference evidence="11 12" key="1">
    <citation type="submission" date="2016-10" db="EMBL/GenBank/DDBJ databases">
        <authorList>
            <person name="de Groot N.N."/>
        </authorList>
    </citation>
    <scope>NUCLEOTIDE SEQUENCE [LARGE SCALE GENOMIC DNA]</scope>
    <source>
        <strain evidence="11 12">DSM 26880</strain>
    </source>
</reference>
<dbReference type="EC" id="2.7.13.3" evidence="2"/>
<dbReference type="Gene3D" id="3.30.450.20">
    <property type="entry name" value="PAS domain"/>
    <property type="match status" value="1"/>
</dbReference>
<evidence type="ECO:0000256" key="5">
    <source>
        <dbReference type="ARBA" id="ARBA00022741"/>
    </source>
</evidence>
<keyword evidence="7" id="KW-0067">ATP-binding</keyword>
<sequence>MPNLEQMRARQKMLADFGHFALRSDDLDEVLHEACRLVSDALDTDLAKILEIEEGGKAALVKAGVGWQEEITGKRLPFSDRSSETYALKHGEPVVSRNVREETRFEFADFLIDNGVVSLVNVPIFLPAGKAYGLLQVDSREQRDFGDDDIEFLRTYAIILGPVVDRLHKTHSLKQALQANERLLRELQHRVKNHIGIITSMVRVRARHARSEEAREELGGVGERIETLRLVHEQLYKAGGADMLPMRPFLSQLVGNLCRLHESEAGGIRFECDIANVDLGPDAAVPMGLIANEFVTNSLKHAFDGEGGTIFVSLATVEDRLRLCLSDNGKGLPADPHAAPRGSGTGIRLIEGLASQFGAEPSWSSSESGTKLCLDMDDACDRDAI</sequence>
<dbReference type="InterPro" id="IPR011495">
    <property type="entry name" value="Sig_transdc_His_kin_sub2_dim/P"/>
</dbReference>
<name>A0A1H3NU01_9RHOB</name>
<dbReference type="InterPro" id="IPR003594">
    <property type="entry name" value="HATPase_dom"/>
</dbReference>
<dbReference type="OrthoDB" id="9816309at2"/>
<dbReference type="Proteomes" id="UP000199286">
    <property type="component" value="Unassembled WGS sequence"/>
</dbReference>
<dbReference type="InterPro" id="IPR029016">
    <property type="entry name" value="GAF-like_dom_sf"/>
</dbReference>
<keyword evidence="5" id="KW-0547">Nucleotide-binding</keyword>
<evidence type="ECO:0000313" key="12">
    <source>
        <dbReference type="Proteomes" id="UP000199286"/>
    </source>
</evidence>
<dbReference type="GO" id="GO:0004673">
    <property type="term" value="F:protein histidine kinase activity"/>
    <property type="evidence" value="ECO:0007669"/>
    <property type="project" value="UniProtKB-EC"/>
</dbReference>
<evidence type="ECO:0000259" key="9">
    <source>
        <dbReference type="SMART" id="SM00387"/>
    </source>
</evidence>
<keyword evidence="6 11" id="KW-0418">Kinase</keyword>
<dbReference type="InterPro" id="IPR003018">
    <property type="entry name" value="GAF"/>
</dbReference>
<proteinExistence type="predicted"/>
<feature type="domain" description="GAF" evidence="8">
    <location>
        <begin position="26"/>
        <end position="174"/>
    </location>
</feature>